<organism evidence="1 2">
    <name type="scientific">Dillenia turbinata</name>
    <dbReference type="NCBI Taxonomy" id="194707"/>
    <lineage>
        <taxon>Eukaryota</taxon>
        <taxon>Viridiplantae</taxon>
        <taxon>Streptophyta</taxon>
        <taxon>Embryophyta</taxon>
        <taxon>Tracheophyta</taxon>
        <taxon>Spermatophyta</taxon>
        <taxon>Magnoliopsida</taxon>
        <taxon>eudicotyledons</taxon>
        <taxon>Gunneridae</taxon>
        <taxon>Pentapetalae</taxon>
        <taxon>Dilleniales</taxon>
        <taxon>Dilleniaceae</taxon>
        <taxon>Dillenia</taxon>
    </lineage>
</organism>
<reference evidence="1 2" key="1">
    <citation type="submission" date="2023-12" db="EMBL/GenBank/DDBJ databases">
        <title>A high-quality genome assembly for Dillenia turbinata (Dilleniales).</title>
        <authorList>
            <person name="Chanderbali A."/>
        </authorList>
    </citation>
    <scope>NUCLEOTIDE SEQUENCE [LARGE SCALE GENOMIC DNA]</scope>
    <source>
        <strain evidence="1">LSX21</strain>
        <tissue evidence="1">Leaf</tissue>
    </source>
</reference>
<dbReference type="EMBL" id="JBAMMX010000009">
    <property type="protein sequence ID" value="KAK6933288.1"/>
    <property type="molecule type" value="Genomic_DNA"/>
</dbReference>
<dbReference type="GO" id="GO:0005829">
    <property type="term" value="C:cytosol"/>
    <property type="evidence" value="ECO:0007669"/>
    <property type="project" value="TreeGrafter"/>
</dbReference>
<dbReference type="InterPro" id="IPR034015">
    <property type="entry name" value="M1_LTA4H"/>
</dbReference>
<dbReference type="AlphaFoldDB" id="A0AAN8ZGP2"/>
<dbReference type="Gene3D" id="1.10.390.10">
    <property type="entry name" value="Neutral Protease Domain 2"/>
    <property type="match status" value="1"/>
</dbReference>
<comment type="caution">
    <text evidence="1">The sequence shown here is derived from an EMBL/GenBank/DDBJ whole genome shotgun (WGS) entry which is preliminary data.</text>
</comment>
<name>A0AAN8ZGP2_9MAGN</name>
<evidence type="ECO:0000313" key="1">
    <source>
        <dbReference type="EMBL" id="KAK6933288.1"/>
    </source>
</evidence>
<evidence type="ECO:0000313" key="2">
    <source>
        <dbReference type="Proteomes" id="UP001370490"/>
    </source>
</evidence>
<protein>
    <submittedName>
        <fullName evidence="1">Uncharacterized protein</fullName>
    </submittedName>
</protein>
<dbReference type="PANTHER" id="PTHR45726">
    <property type="entry name" value="LEUKOTRIENE A-4 HYDROLASE"/>
    <property type="match status" value="1"/>
</dbReference>
<keyword evidence="2" id="KW-1185">Reference proteome</keyword>
<dbReference type="PANTHER" id="PTHR45726:SF3">
    <property type="entry name" value="LEUKOTRIENE A-4 HYDROLASE"/>
    <property type="match status" value="1"/>
</dbReference>
<accession>A0AAN8ZGP2</accession>
<sequence>MISEVPRIKSHSFTTYAGRRIVQVVHGEDRAALNIGIGWRGLNDEMERPAFVEFLKKYMATFKFRSIDAETFLTFLKVNVPGIEKDVVWQLWTEGTGIPSDAFEPVSSIYTKILSLANEFKLGRMPKEDEVADWHG</sequence>
<dbReference type="Proteomes" id="UP001370490">
    <property type="component" value="Unassembled WGS sequence"/>
</dbReference>
<proteinExistence type="predicted"/>
<dbReference type="InterPro" id="IPR027268">
    <property type="entry name" value="Peptidase_M4/M1_CTD_sf"/>
</dbReference>
<gene>
    <name evidence="1" type="ORF">RJ641_036182</name>
</gene>